<dbReference type="FunFam" id="1.10.8.10:FF:000001">
    <property type="entry name" value="Elongation factor Ts"/>
    <property type="match status" value="1"/>
</dbReference>
<dbReference type="SUPFAM" id="SSF54713">
    <property type="entry name" value="Elongation factor Ts (EF-Ts), dimerisation domain"/>
    <property type="match status" value="2"/>
</dbReference>
<sequence length="308" mass="32320">MTEITAAMVKELREKSGAGMMDCKKALAENGGDMEASIDWLRAKGIAKADKKSGRTAAEGLIGIASAGTTAVVVEVNSETDFVARNDAFQDMVRGISTVALSTDGTVDAINGANYAATGKTVSDSIKDAIATIGENMALRRATQLKVEDGVVATYVHNAVADGLGKLGVLVALKSTGNKEALNTIGRQIAMHVAATNPLAVRAEEVDAAVAERERNVFIEQSRESGKPENIIEKMVEGRMRKFFEDVALLSQAFVINPDLTVAAALKEAEKDVGAPIEITGIARLLLGEGIEKEESDFAAEVAAVAKG</sequence>
<evidence type="ECO:0000313" key="11">
    <source>
        <dbReference type="Proteomes" id="UP000436692"/>
    </source>
</evidence>
<evidence type="ECO:0000256" key="6">
    <source>
        <dbReference type="HAMAP-Rule" id="MF_00050"/>
    </source>
</evidence>
<feature type="domain" description="Translation elongation factor EFTs/EF1B dimerisation" evidence="9">
    <location>
        <begin position="71"/>
        <end position="289"/>
    </location>
</feature>
<dbReference type="Gene3D" id="1.10.8.10">
    <property type="entry name" value="DNA helicase RuvA subunit, C-terminal domain"/>
    <property type="match status" value="1"/>
</dbReference>
<dbReference type="CDD" id="cd14275">
    <property type="entry name" value="UBA_EF-Ts"/>
    <property type="match status" value="1"/>
</dbReference>
<evidence type="ECO:0000313" key="10">
    <source>
        <dbReference type="EMBL" id="MUZ57074.1"/>
    </source>
</evidence>
<dbReference type="InterPro" id="IPR009060">
    <property type="entry name" value="UBA-like_sf"/>
</dbReference>
<dbReference type="Pfam" id="PF00889">
    <property type="entry name" value="EF_TS"/>
    <property type="match status" value="1"/>
</dbReference>
<dbReference type="PROSITE" id="PS01126">
    <property type="entry name" value="EF_TS_1"/>
    <property type="match status" value="1"/>
</dbReference>
<gene>
    <name evidence="6" type="primary">tsf</name>
    <name evidence="10" type="ORF">GOZ95_06315</name>
</gene>
<dbReference type="InterPro" id="IPR001816">
    <property type="entry name" value="Transl_elong_EFTs/EF1B"/>
</dbReference>
<name>A0AAE4WAV5_AGRVI</name>
<evidence type="ECO:0000256" key="3">
    <source>
        <dbReference type="ARBA" id="ARBA00022490"/>
    </source>
</evidence>
<dbReference type="HAMAP" id="MF_00050">
    <property type="entry name" value="EF_Ts"/>
    <property type="match status" value="1"/>
</dbReference>
<dbReference type="NCBIfam" id="TIGR00116">
    <property type="entry name" value="tsf"/>
    <property type="match status" value="1"/>
</dbReference>
<dbReference type="FunFam" id="1.10.286.20:FF:000001">
    <property type="entry name" value="Elongation factor Ts"/>
    <property type="match status" value="1"/>
</dbReference>
<evidence type="ECO:0000256" key="2">
    <source>
        <dbReference type="ARBA" id="ARBA00016956"/>
    </source>
</evidence>
<dbReference type="EMBL" id="WPHM01000003">
    <property type="protein sequence ID" value="MUZ57074.1"/>
    <property type="molecule type" value="Genomic_DNA"/>
</dbReference>
<evidence type="ECO:0000256" key="1">
    <source>
        <dbReference type="ARBA" id="ARBA00005532"/>
    </source>
</evidence>
<dbReference type="Gene3D" id="1.10.286.20">
    <property type="match status" value="1"/>
</dbReference>
<dbReference type="Gene3D" id="3.30.479.20">
    <property type="entry name" value="Elongation factor Ts, dimerisation domain"/>
    <property type="match status" value="2"/>
</dbReference>
<dbReference type="PROSITE" id="PS01127">
    <property type="entry name" value="EF_TS_2"/>
    <property type="match status" value="1"/>
</dbReference>
<comment type="similarity">
    <text evidence="1 6 7">Belongs to the EF-Ts family.</text>
</comment>
<comment type="subcellular location">
    <subcellularLocation>
        <location evidence="6 8">Cytoplasm</location>
    </subcellularLocation>
</comment>
<evidence type="ECO:0000259" key="9">
    <source>
        <dbReference type="Pfam" id="PF00889"/>
    </source>
</evidence>
<keyword evidence="4 6" id="KW-0251">Elongation factor</keyword>
<dbReference type="AlphaFoldDB" id="A0AAE4WAV5"/>
<dbReference type="InterPro" id="IPR018101">
    <property type="entry name" value="Transl_elong_Ts_CS"/>
</dbReference>
<evidence type="ECO:0000256" key="7">
    <source>
        <dbReference type="RuleBase" id="RU000642"/>
    </source>
</evidence>
<keyword evidence="5 6" id="KW-0648">Protein biosynthesis</keyword>
<evidence type="ECO:0000256" key="4">
    <source>
        <dbReference type="ARBA" id="ARBA00022768"/>
    </source>
</evidence>
<dbReference type="InterPro" id="IPR014039">
    <property type="entry name" value="Transl_elong_EFTs/EF1B_dimer"/>
</dbReference>
<comment type="function">
    <text evidence="6 7">Associates with the EF-Tu.GDP complex and induces the exchange of GDP to GTP. It remains bound to the aminoacyl-tRNA.EF-Tu.GTP complex up to the GTP hydrolysis stage on the ribosome.</text>
</comment>
<dbReference type="RefSeq" id="WP_156547628.1">
    <property type="nucleotide sequence ID" value="NZ_JABAEJ010000004.1"/>
</dbReference>
<proteinExistence type="inferred from homology"/>
<dbReference type="SUPFAM" id="SSF46934">
    <property type="entry name" value="UBA-like"/>
    <property type="match status" value="1"/>
</dbReference>
<dbReference type="InterPro" id="IPR036402">
    <property type="entry name" value="EF-Ts_dimer_sf"/>
</dbReference>
<evidence type="ECO:0000256" key="5">
    <source>
        <dbReference type="ARBA" id="ARBA00022917"/>
    </source>
</evidence>
<keyword evidence="3 6" id="KW-0963">Cytoplasm</keyword>
<organism evidence="10 11">
    <name type="scientific">Agrobacterium vitis</name>
    <name type="common">Rhizobium vitis</name>
    <dbReference type="NCBI Taxonomy" id="373"/>
    <lineage>
        <taxon>Bacteria</taxon>
        <taxon>Pseudomonadati</taxon>
        <taxon>Pseudomonadota</taxon>
        <taxon>Alphaproteobacteria</taxon>
        <taxon>Hyphomicrobiales</taxon>
        <taxon>Rhizobiaceae</taxon>
        <taxon>Rhizobium/Agrobacterium group</taxon>
        <taxon>Agrobacterium</taxon>
    </lineage>
</organism>
<dbReference type="Proteomes" id="UP000436692">
    <property type="component" value="Unassembled WGS sequence"/>
</dbReference>
<dbReference type="GO" id="GO:0005737">
    <property type="term" value="C:cytoplasm"/>
    <property type="evidence" value="ECO:0007669"/>
    <property type="project" value="UniProtKB-SubCell"/>
</dbReference>
<protein>
    <recommendedName>
        <fullName evidence="2 6">Elongation factor Ts</fullName>
        <shortName evidence="6">EF-Ts</shortName>
    </recommendedName>
</protein>
<comment type="caution">
    <text evidence="10">The sequence shown here is derived from an EMBL/GenBank/DDBJ whole genome shotgun (WGS) entry which is preliminary data.</text>
</comment>
<dbReference type="PANTHER" id="PTHR11741">
    <property type="entry name" value="ELONGATION FACTOR TS"/>
    <property type="match status" value="1"/>
</dbReference>
<dbReference type="PANTHER" id="PTHR11741:SF0">
    <property type="entry name" value="ELONGATION FACTOR TS, MITOCHONDRIAL"/>
    <property type="match status" value="1"/>
</dbReference>
<reference evidence="10 11" key="1">
    <citation type="submission" date="2019-12" db="EMBL/GenBank/DDBJ databases">
        <title>Whole-genome sequencing of Allorhizobium vitis.</title>
        <authorList>
            <person name="Gan H.M."/>
            <person name="Szegedi E."/>
            <person name="Burr T."/>
            <person name="Savka M.A."/>
        </authorList>
    </citation>
    <scope>NUCLEOTIDE SEQUENCE [LARGE SCALE GENOMIC DNA]</scope>
    <source>
        <strain evidence="10 11">CG989</strain>
    </source>
</reference>
<dbReference type="GO" id="GO:0003746">
    <property type="term" value="F:translation elongation factor activity"/>
    <property type="evidence" value="ECO:0007669"/>
    <property type="project" value="UniProtKB-UniRule"/>
</dbReference>
<evidence type="ECO:0000256" key="8">
    <source>
        <dbReference type="RuleBase" id="RU000643"/>
    </source>
</evidence>
<accession>A0AAE4WAV5</accession>
<feature type="region of interest" description="Involved in Mg(2+) ion dislocation from EF-Tu" evidence="6">
    <location>
        <begin position="80"/>
        <end position="83"/>
    </location>
</feature>